<evidence type="ECO:0000256" key="2">
    <source>
        <dbReference type="SAM" id="MobiDB-lite"/>
    </source>
</evidence>
<organism evidence="3 4">
    <name type="scientific">Falsiroseomonas algicola</name>
    <dbReference type="NCBI Taxonomy" id="2716930"/>
    <lineage>
        <taxon>Bacteria</taxon>
        <taxon>Pseudomonadati</taxon>
        <taxon>Pseudomonadota</taxon>
        <taxon>Alphaproteobacteria</taxon>
        <taxon>Acetobacterales</taxon>
        <taxon>Roseomonadaceae</taxon>
        <taxon>Falsiroseomonas</taxon>
    </lineage>
</organism>
<gene>
    <name evidence="3" type="ORF">G3576_24670</name>
</gene>
<accession>A0A6M1LS19</accession>
<dbReference type="RefSeq" id="WP_164697139.1">
    <property type="nucleotide sequence ID" value="NZ_JAAIKB010000013.1"/>
</dbReference>
<feature type="compositionally biased region" description="Basic and acidic residues" evidence="2">
    <location>
        <begin position="1"/>
        <end position="10"/>
    </location>
</feature>
<evidence type="ECO:0000313" key="4">
    <source>
        <dbReference type="Proteomes" id="UP000475385"/>
    </source>
</evidence>
<reference evidence="3 4" key="2">
    <citation type="submission" date="2020-03" db="EMBL/GenBank/DDBJ databases">
        <title>Roseomonas stagni sp. nov., isolated from pond water in Japan.</title>
        <authorList>
            <person name="Furuhata K."/>
            <person name="Miyamoto H."/>
            <person name="Goto K."/>
        </authorList>
    </citation>
    <scope>NUCLEOTIDE SEQUENCE [LARGE SCALE GENOMIC DNA]</scope>
    <source>
        <strain evidence="3 4">PeD5</strain>
    </source>
</reference>
<keyword evidence="4" id="KW-1185">Reference proteome</keyword>
<dbReference type="EMBL" id="JAAIKB010000013">
    <property type="protein sequence ID" value="NGM23230.1"/>
    <property type="molecule type" value="Genomic_DNA"/>
</dbReference>
<sequence>MSDHEAERVHGQRFPANTPARVPPRPTGTLAEIYAAIDADTPAARLNNDLDRIERSLAVLEQAVREAFEAEQAIAQQDSDQDRDA</sequence>
<comment type="caution">
    <text evidence="3">The sequence shown here is derived from an EMBL/GenBank/DDBJ whole genome shotgun (WGS) entry which is preliminary data.</text>
</comment>
<reference evidence="3 4" key="1">
    <citation type="submission" date="2020-02" db="EMBL/GenBank/DDBJ databases">
        <authorList>
            <person name="Kim H.M."/>
            <person name="Jeon C.O."/>
        </authorList>
    </citation>
    <scope>NUCLEOTIDE SEQUENCE [LARGE SCALE GENOMIC DNA]</scope>
    <source>
        <strain evidence="3 4">PeD5</strain>
    </source>
</reference>
<evidence type="ECO:0000256" key="1">
    <source>
        <dbReference type="SAM" id="Coils"/>
    </source>
</evidence>
<dbReference type="AlphaFoldDB" id="A0A6M1LS19"/>
<dbReference type="Proteomes" id="UP000475385">
    <property type="component" value="Unassembled WGS sequence"/>
</dbReference>
<evidence type="ECO:0000313" key="3">
    <source>
        <dbReference type="EMBL" id="NGM23230.1"/>
    </source>
</evidence>
<proteinExistence type="predicted"/>
<feature type="coiled-coil region" evidence="1">
    <location>
        <begin position="43"/>
        <end position="80"/>
    </location>
</feature>
<name>A0A6M1LS19_9PROT</name>
<keyword evidence="1" id="KW-0175">Coiled coil</keyword>
<feature type="region of interest" description="Disordered" evidence="2">
    <location>
        <begin position="1"/>
        <end position="26"/>
    </location>
</feature>
<protein>
    <submittedName>
        <fullName evidence="3">Uncharacterized protein</fullName>
    </submittedName>
</protein>